<accession>A0A245ZNU8</accession>
<name>A0A245ZNU8_9SPHN</name>
<keyword evidence="2" id="KW-1185">Reference proteome</keyword>
<reference evidence="1 2" key="1">
    <citation type="submission" date="2017-03" db="EMBL/GenBank/DDBJ databases">
        <title>Genome sequence of Sphingomonas dokdonensis DSM 21029.</title>
        <authorList>
            <person name="Poehlein A."/>
            <person name="Wuebbeler J.H."/>
            <person name="Steinbuechel A."/>
            <person name="Daniel R."/>
        </authorList>
    </citation>
    <scope>NUCLEOTIDE SEQUENCE [LARGE SCALE GENOMIC DNA]</scope>
    <source>
        <strain evidence="1 2">DSM 21029</strain>
    </source>
</reference>
<dbReference type="OrthoDB" id="7576458at2"/>
<proteinExistence type="predicted"/>
<organism evidence="1 2">
    <name type="scientific">Sphingomonas dokdonensis</name>
    <dbReference type="NCBI Taxonomy" id="344880"/>
    <lineage>
        <taxon>Bacteria</taxon>
        <taxon>Pseudomonadati</taxon>
        <taxon>Pseudomonadota</taxon>
        <taxon>Alphaproteobacteria</taxon>
        <taxon>Sphingomonadales</taxon>
        <taxon>Sphingomonadaceae</taxon>
        <taxon>Sphingomonas</taxon>
    </lineage>
</organism>
<evidence type="ECO:0000313" key="2">
    <source>
        <dbReference type="Proteomes" id="UP000197290"/>
    </source>
</evidence>
<comment type="caution">
    <text evidence="1">The sequence shown here is derived from an EMBL/GenBank/DDBJ whole genome shotgun (WGS) entry which is preliminary data.</text>
</comment>
<protein>
    <submittedName>
        <fullName evidence="1">Uncharacterized protein</fullName>
    </submittedName>
</protein>
<dbReference type="RefSeq" id="WP_143559605.1">
    <property type="nucleotide sequence ID" value="NZ_NBBI01000002.1"/>
</dbReference>
<dbReference type="Proteomes" id="UP000197290">
    <property type="component" value="Unassembled WGS sequence"/>
</dbReference>
<evidence type="ECO:0000313" key="1">
    <source>
        <dbReference type="EMBL" id="OWK31421.1"/>
    </source>
</evidence>
<sequence length="83" mass="8866">MLRTFPTLILAGLAGMFVSLMAGFLLASWTIGGIAPAYAAPPSFASSDPVIVTDGWREAGYDRIGLWEEPRGDMFQADGSSRL</sequence>
<dbReference type="EMBL" id="NBBI01000002">
    <property type="protein sequence ID" value="OWK31421.1"/>
    <property type="molecule type" value="Genomic_DNA"/>
</dbReference>
<gene>
    <name evidence="1" type="ORF">SPDO_14300</name>
</gene>
<dbReference type="AlphaFoldDB" id="A0A245ZNU8"/>